<comment type="similarity">
    <text evidence="9">Belongs to the G-protein coupled receptor 1 family. Mas subfamily.</text>
</comment>
<dbReference type="InterPro" id="IPR026234">
    <property type="entry name" value="MRGPCRFAMILY"/>
</dbReference>
<evidence type="ECO:0000256" key="3">
    <source>
        <dbReference type="ARBA" id="ARBA00022692"/>
    </source>
</evidence>
<name>A0A2Y9PUX8_DELLE</name>
<dbReference type="STRING" id="9749.A0A2Y9PUX8"/>
<feature type="transmembrane region" description="Helical" evidence="11">
    <location>
        <begin position="248"/>
        <end position="269"/>
    </location>
</feature>
<dbReference type="RefSeq" id="XP_022446811.2">
    <property type="nucleotide sequence ID" value="XM_022591103.2"/>
</dbReference>
<feature type="transmembrane region" description="Helical" evidence="11">
    <location>
        <begin position="101"/>
        <end position="126"/>
    </location>
</feature>
<keyword evidence="5" id="KW-0297">G-protein coupled receptor</keyword>
<feature type="transmembrane region" description="Helical" evidence="11">
    <location>
        <begin position="174"/>
        <end position="193"/>
    </location>
</feature>
<keyword evidence="4 11" id="KW-1133">Transmembrane helix</keyword>
<feature type="transmembrane region" description="Helical" evidence="11">
    <location>
        <begin position="132"/>
        <end position="153"/>
    </location>
</feature>
<evidence type="ECO:0000256" key="11">
    <source>
        <dbReference type="SAM" id="Phobius"/>
    </source>
</evidence>
<reference evidence="13 14" key="1">
    <citation type="submission" date="2025-04" db="UniProtKB">
        <authorList>
            <consortium name="RefSeq"/>
        </authorList>
    </citation>
    <scope>IDENTIFICATION</scope>
    <source>
        <tissue evidence="13 14">Blood</tissue>
    </source>
</reference>
<keyword evidence="2" id="KW-1003">Cell membrane</keyword>
<feature type="transmembrane region" description="Helical" evidence="11">
    <location>
        <begin position="66"/>
        <end position="89"/>
    </location>
</feature>
<evidence type="ECO:0000256" key="6">
    <source>
        <dbReference type="ARBA" id="ARBA00023136"/>
    </source>
</evidence>
<keyword evidence="8" id="KW-0807">Transducer</keyword>
<comment type="subcellular location">
    <subcellularLocation>
        <location evidence="1">Cell membrane</location>
        <topology evidence="1">Multi-pass membrane protein</topology>
    </subcellularLocation>
</comment>
<dbReference type="AlphaFoldDB" id="A0A2Y9PUX8"/>
<evidence type="ECO:0000256" key="8">
    <source>
        <dbReference type="ARBA" id="ARBA00023224"/>
    </source>
</evidence>
<dbReference type="PANTHER" id="PTHR11334:SF32">
    <property type="entry name" value="MAS-RELATED G-PROTEIN COUPLED RECEPTOR MEMBER G"/>
    <property type="match status" value="1"/>
</dbReference>
<dbReference type="RefSeq" id="XP_022446813.2">
    <property type="nucleotide sequence ID" value="XM_022591105.2"/>
</dbReference>
<dbReference type="Gene3D" id="1.20.1070.10">
    <property type="entry name" value="Rhodopsin 7-helix transmembrane proteins"/>
    <property type="match status" value="1"/>
</dbReference>
<feature type="transmembrane region" description="Helical" evidence="11">
    <location>
        <begin position="213"/>
        <end position="236"/>
    </location>
</feature>
<feature type="transmembrane region" description="Helical" evidence="11">
    <location>
        <begin position="275"/>
        <end position="297"/>
    </location>
</feature>
<gene>
    <name evidence="13 14 15" type="primary">MRGPRG</name>
</gene>
<dbReference type="PANTHER" id="PTHR11334">
    <property type="entry name" value="MAS-RELATED G-PROTEIN COUPLED RECEPTOR"/>
    <property type="match status" value="1"/>
</dbReference>
<dbReference type="GeneID" id="111183620"/>
<evidence type="ECO:0000256" key="2">
    <source>
        <dbReference type="ARBA" id="ARBA00022475"/>
    </source>
</evidence>
<dbReference type="GO" id="GO:0005886">
    <property type="term" value="C:plasma membrane"/>
    <property type="evidence" value="ECO:0007669"/>
    <property type="project" value="UniProtKB-SubCell"/>
</dbReference>
<dbReference type="GO" id="GO:0004930">
    <property type="term" value="F:G protein-coupled receptor activity"/>
    <property type="evidence" value="ECO:0007669"/>
    <property type="project" value="UniProtKB-KW"/>
</dbReference>
<keyword evidence="12" id="KW-1185">Reference proteome</keyword>
<feature type="region of interest" description="Disordered" evidence="10">
    <location>
        <begin position="355"/>
        <end position="396"/>
    </location>
</feature>
<dbReference type="CTD" id="386746"/>
<dbReference type="KEGG" id="dle:111183620"/>
<evidence type="ECO:0000256" key="4">
    <source>
        <dbReference type="ARBA" id="ARBA00022989"/>
    </source>
</evidence>
<keyword evidence="7 13" id="KW-0675">Receptor</keyword>
<evidence type="ECO:0000256" key="5">
    <source>
        <dbReference type="ARBA" id="ARBA00023040"/>
    </source>
</evidence>
<dbReference type="RefSeq" id="XP_022446812.2">
    <property type="nucleotide sequence ID" value="XM_022591104.2"/>
</dbReference>
<organism evidence="12 15">
    <name type="scientific">Delphinapterus leucas</name>
    <name type="common">Beluga whale</name>
    <dbReference type="NCBI Taxonomy" id="9749"/>
    <lineage>
        <taxon>Eukaryota</taxon>
        <taxon>Metazoa</taxon>
        <taxon>Chordata</taxon>
        <taxon>Craniata</taxon>
        <taxon>Vertebrata</taxon>
        <taxon>Euteleostomi</taxon>
        <taxon>Mammalia</taxon>
        <taxon>Eutheria</taxon>
        <taxon>Laurasiatheria</taxon>
        <taxon>Artiodactyla</taxon>
        <taxon>Whippomorpha</taxon>
        <taxon>Cetacea</taxon>
        <taxon>Odontoceti</taxon>
        <taxon>Monodontidae</taxon>
        <taxon>Delphinapterus</taxon>
    </lineage>
</organism>
<dbReference type="PRINTS" id="PR02108">
    <property type="entry name" value="MRGPCRFAMILY"/>
</dbReference>
<evidence type="ECO:0000313" key="14">
    <source>
        <dbReference type="RefSeq" id="XP_022446812.2"/>
    </source>
</evidence>
<accession>A0A2Y9PUX8</accession>
<keyword evidence="3 11" id="KW-0812">Transmembrane</keyword>
<evidence type="ECO:0000256" key="1">
    <source>
        <dbReference type="ARBA" id="ARBA00004651"/>
    </source>
</evidence>
<dbReference type="SUPFAM" id="SSF81321">
    <property type="entry name" value="Family A G protein-coupled receptor-like"/>
    <property type="match status" value="1"/>
</dbReference>
<proteinExistence type="inferred from homology"/>
<evidence type="ECO:0000256" key="9">
    <source>
        <dbReference type="ARBA" id="ARBA00061394"/>
    </source>
</evidence>
<evidence type="ECO:0000313" key="15">
    <source>
        <dbReference type="RefSeq" id="XP_022446813.2"/>
    </source>
</evidence>
<evidence type="ECO:0000313" key="12">
    <source>
        <dbReference type="Proteomes" id="UP000248483"/>
    </source>
</evidence>
<dbReference type="Proteomes" id="UP000248483">
    <property type="component" value="Unplaced"/>
</dbReference>
<protein>
    <submittedName>
        <fullName evidence="13 14">Mas-related G-protein coupled receptor member G isoform X1</fullName>
    </submittedName>
</protein>
<evidence type="ECO:0000313" key="13">
    <source>
        <dbReference type="RefSeq" id="XP_022446811.2"/>
    </source>
</evidence>
<dbReference type="FunFam" id="1.20.1070.10:FF:000193">
    <property type="entry name" value="Mas-related G-protein coupled receptor member E"/>
    <property type="match status" value="1"/>
</dbReference>
<sequence length="396" mass="42583">MRPEGLGTGREGAPGWSCVCPAAPGRHPPSRGSDNNGNVCGLPPGSFPPAAEPASMFGLWRTFTGVVFYLTLAVGLGGLVGNGLVLWHLGFHIKKGPFSVYILHVATADFLFLGCQLGFSAVQAALGSKDSLYFAVTFVAFSAGLWLLAAFSAEHCLSDIFPTCYRGCRPRHTSGIVCGLIWALTPPAVLLPANACGLLREGLRLSTCPRYHVASVTWLLSLACVACVAGLALFVWVTCCSQRPRPRFYGNFLGSVFLLFFCSLPYILYWTLHPILNLLLPVFLLLATLLACVPCSARPLIYFAKGRQPGKREPLQVVLQRALGEGAQLGAGSLSLPMGRMSGPARVPPTLHQTLQDHVSSRSPPAHWPWGPKGRGHQESRGLDSHMPSLWSTRKA</sequence>
<evidence type="ECO:0000256" key="7">
    <source>
        <dbReference type="ARBA" id="ARBA00023170"/>
    </source>
</evidence>
<keyword evidence="6 11" id="KW-0472">Membrane</keyword>
<evidence type="ECO:0000256" key="10">
    <source>
        <dbReference type="SAM" id="MobiDB-lite"/>
    </source>
</evidence>